<dbReference type="Gene3D" id="3.20.20.100">
    <property type="entry name" value="NADP-dependent oxidoreductase domain"/>
    <property type="match status" value="1"/>
</dbReference>
<protein>
    <submittedName>
        <fullName evidence="1">Uncharacterized protein</fullName>
    </submittedName>
</protein>
<dbReference type="Proteomes" id="UP001521184">
    <property type="component" value="Unassembled WGS sequence"/>
</dbReference>
<name>A0ABR3T457_9PEZI</name>
<gene>
    <name evidence="1" type="ORF">SLS58_010860</name>
</gene>
<comment type="caution">
    <text evidence="1">The sequence shown here is derived from an EMBL/GenBank/DDBJ whole genome shotgun (WGS) entry which is preliminary data.</text>
</comment>
<sequence length="64" mass="7552">MHDNEGEVGEVFDEVDIVEREVVFVTTKLWCAFHSHWRIERLDTSFKRPGLNYTGVKEERGMPE</sequence>
<reference evidence="1 2" key="1">
    <citation type="journal article" date="2023" name="Plant Dis.">
        <title>First Report of Diplodia intermedia Causing Canker and Dieback Diseases on Apple Trees in Canada.</title>
        <authorList>
            <person name="Ellouze W."/>
            <person name="Ilyukhin E."/>
            <person name="Sulman M."/>
            <person name="Ali S."/>
        </authorList>
    </citation>
    <scope>NUCLEOTIDE SEQUENCE [LARGE SCALE GENOMIC DNA]</scope>
    <source>
        <strain evidence="1 2">M45-28</strain>
    </source>
</reference>
<evidence type="ECO:0000313" key="1">
    <source>
        <dbReference type="EMBL" id="KAL1633916.1"/>
    </source>
</evidence>
<dbReference type="EMBL" id="JAKEKT020000141">
    <property type="protein sequence ID" value="KAL1633916.1"/>
    <property type="molecule type" value="Genomic_DNA"/>
</dbReference>
<dbReference type="InterPro" id="IPR036812">
    <property type="entry name" value="NAD(P)_OxRdtase_dom_sf"/>
</dbReference>
<evidence type="ECO:0000313" key="2">
    <source>
        <dbReference type="Proteomes" id="UP001521184"/>
    </source>
</evidence>
<accession>A0ABR3T457</accession>
<keyword evidence="2" id="KW-1185">Reference proteome</keyword>
<organism evidence="1 2">
    <name type="scientific">Diplodia intermedia</name>
    <dbReference type="NCBI Taxonomy" id="856260"/>
    <lineage>
        <taxon>Eukaryota</taxon>
        <taxon>Fungi</taxon>
        <taxon>Dikarya</taxon>
        <taxon>Ascomycota</taxon>
        <taxon>Pezizomycotina</taxon>
        <taxon>Dothideomycetes</taxon>
        <taxon>Dothideomycetes incertae sedis</taxon>
        <taxon>Botryosphaeriales</taxon>
        <taxon>Botryosphaeriaceae</taxon>
        <taxon>Diplodia</taxon>
    </lineage>
</organism>
<dbReference type="SUPFAM" id="SSF51430">
    <property type="entry name" value="NAD(P)-linked oxidoreductase"/>
    <property type="match status" value="1"/>
</dbReference>
<proteinExistence type="predicted"/>